<keyword evidence="2" id="KW-1185">Reference proteome</keyword>
<accession>A0ABR2FYG4</accession>
<comment type="caution">
    <text evidence="1">The sequence shown here is derived from an EMBL/GenBank/DDBJ whole genome shotgun (WGS) entry which is preliminary data.</text>
</comment>
<organism evidence="1 2">
    <name type="scientific">Hibiscus sabdariffa</name>
    <name type="common">roselle</name>
    <dbReference type="NCBI Taxonomy" id="183260"/>
    <lineage>
        <taxon>Eukaryota</taxon>
        <taxon>Viridiplantae</taxon>
        <taxon>Streptophyta</taxon>
        <taxon>Embryophyta</taxon>
        <taxon>Tracheophyta</taxon>
        <taxon>Spermatophyta</taxon>
        <taxon>Magnoliopsida</taxon>
        <taxon>eudicotyledons</taxon>
        <taxon>Gunneridae</taxon>
        <taxon>Pentapetalae</taxon>
        <taxon>rosids</taxon>
        <taxon>malvids</taxon>
        <taxon>Malvales</taxon>
        <taxon>Malvaceae</taxon>
        <taxon>Malvoideae</taxon>
        <taxon>Hibiscus</taxon>
    </lineage>
</organism>
<proteinExistence type="predicted"/>
<evidence type="ECO:0000313" key="2">
    <source>
        <dbReference type="Proteomes" id="UP001472677"/>
    </source>
</evidence>
<protein>
    <submittedName>
        <fullName evidence="1">Uncharacterized protein</fullName>
    </submittedName>
</protein>
<name>A0ABR2FYG4_9ROSI</name>
<reference evidence="1 2" key="1">
    <citation type="journal article" date="2024" name="G3 (Bethesda)">
        <title>Genome assembly of Hibiscus sabdariffa L. provides insights into metabolisms of medicinal natural products.</title>
        <authorList>
            <person name="Kim T."/>
        </authorList>
    </citation>
    <scope>NUCLEOTIDE SEQUENCE [LARGE SCALE GENOMIC DNA]</scope>
    <source>
        <strain evidence="1">TK-2024</strain>
        <tissue evidence="1">Old leaves</tissue>
    </source>
</reference>
<evidence type="ECO:0000313" key="1">
    <source>
        <dbReference type="EMBL" id="KAK8589152.1"/>
    </source>
</evidence>
<sequence>MSPIPLFLRSDQRKDFGKWVDERWAWDTCGDEFFSRICDGGGVESCGCDKNKGDEHEGRDGTEDSVRRDVGLCDEDRRTHEFIQRIYTHNLKAWTIYGCAICTKGLY</sequence>
<dbReference type="Proteomes" id="UP001472677">
    <property type="component" value="Unassembled WGS sequence"/>
</dbReference>
<gene>
    <name evidence="1" type="ORF">V6N12_023556</name>
</gene>
<dbReference type="EMBL" id="JBBPBM010000004">
    <property type="protein sequence ID" value="KAK8589152.1"/>
    <property type="molecule type" value="Genomic_DNA"/>
</dbReference>